<accession>A0A2S7KRF0</accession>
<dbReference type="EMBL" id="MQUB01000001">
    <property type="protein sequence ID" value="PQB05168.1"/>
    <property type="molecule type" value="Genomic_DNA"/>
</dbReference>
<comment type="caution">
    <text evidence="4">The sequence shown here is derived from an EMBL/GenBank/DDBJ whole genome shotgun (WGS) entry which is preliminary data.</text>
</comment>
<feature type="domain" description="HYR" evidence="3">
    <location>
        <begin position="2248"/>
        <end position="2331"/>
    </location>
</feature>
<protein>
    <recommendedName>
        <fullName evidence="3">HYR domain-containing protein</fullName>
    </recommendedName>
</protein>
<evidence type="ECO:0000259" key="3">
    <source>
        <dbReference type="PROSITE" id="PS50825"/>
    </source>
</evidence>
<dbReference type="Proteomes" id="UP000239800">
    <property type="component" value="Unassembled WGS sequence"/>
</dbReference>
<dbReference type="PROSITE" id="PS50825">
    <property type="entry name" value="HYR"/>
    <property type="match status" value="9"/>
</dbReference>
<dbReference type="SUPFAM" id="SSF50965">
    <property type="entry name" value="Galactose oxidase, central domain"/>
    <property type="match status" value="1"/>
</dbReference>
<dbReference type="SUPFAM" id="SSF82171">
    <property type="entry name" value="DPP6 N-terminal domain-like"/>
    <property type="match status" value="1"/>
</dbReference>
<dbReference type="PANTHER" id="PTHR24273:SF32">
    <property type="entry name" value="HYALIN"/>
    <property type="match status" value="1"/>
</dbReference>
<dbReference type="Gene3D" id="2.60.40.10">
    <property type="entry name" value="Immunoglobulins"/>
    <property type="match status" value="2"/>
</dbReference>
<dbReference type="InterPro" id="IPR003410">
    <property type="entry name" value="HYR_dom"/>
</dbReference>
<evidence type="ECO:0000256" key="2">
    <source>
        <dbReference type="ARBA" id="ARBA00022737"/>
    </source>
</evidence>
<dbReference type="OrthoDB" id="9805017at2"/>
<feature type="domain" description="HYR" evidence="3">
    <location>
        <begin position="2574"/>
        <end position="2660"/>
    </location>
</feature>
<dbReference type="InterPro" id="IPR011043">
    <property type="entry name" value="Gal_Oxase/kelch_b-propeller"/>
</dbReference>
<dbReference type="InterPro" id="IPR026444">
    <property type="entry name" value="Secre_tail"/>
</dbReference>
<sequence>MAIGAPLSDSNSTFAGVVKIYDYDGSNWNQLGGHLTGQPYDLFGAAVSLSADGSRLAVGAKGWDDEPGAGSYAKLYRWQDNNWVVIGTQSIESDIPGVAFGASVSLSADGNFLAVGVPHYGGLDIGRTFLYNIMDYPPTAFCKNVTLPLDEAGNAMIDANTIDYGSADDFGYSLSINRNTFTSADLGTIVPVTLTITDTWGQTDSCTAQVTVVDTISPVIDCEEDATRDTDLGVLTYTVRENELNCDFYENTGSATLTNDFNGTASLTGAVLPLGDTVITWTATDGSGNSNSCEITVTVVDTQAPYISCMENTGRPTDLGLDFYTVVGTEFDATFSDNSENATLTNDFNGTTSLGGAVLPLGDTVVTWTVTDDSGNSNSCEMTITIVDTEAPAISCLQDATRNTDSDLSTYTVIGTEFDATFSDNAGNATLINDFNGTTSLAGAVLPLGDTVVTWIVIDGNGNENSCEMTVTVIDPEIPLVLCVQDATRAAHPILLSYNVVGDEFDPSFVNNPGNTTLTNDFNGSTSLAGALFPQGDTLVTWTVVGGDGNSSSCSMFVTITEPEVTALLCTQDATRATNPGGLTYTVVGYEFDARGGANVTITNDFNGADSLAGAILPIGENMITWTVVDGNGNSNSCTTTVTVVNNEAPVISCNASITQNNDAGQTGAFVTLPTPAVTDDLGVFRPSVAGMVTPLRFDNGGHLINTPFAWYGATQETQDVVMEINYQGDFNGMGEGMIIVGPDGRLVFFEFGVADNYNTSIINPTFVIPKETWNNWVSLYGPTLNFILADWDFVDNDRCTSRFPFGCEDDFIQLIKRGPITISNDYNNTINAAASDFYPIGTTTVTYTAVDICGAVATCSLDITVVDAEAPEMTCLETISLEVPSSSCTIPVVFNAPVIQDNISSYGQAERLQNVVHNFNRNSATVTTLIPSAYNFRLDGPNIGIADGGSDMYEGGNFITTNLSEVPLTYAENTVTNSEEFGPSGSYITKKVDNMWLLAANLDGITEFNINGVLGADGNGIVDGYSSVIQVNGENYSIFVKRVRENPEANEDSDPSVNHLIIIPENPEASHNFSTDTDEDQHQVTGLQNTERLYYLLYASENSGLVDNATTESITTAFINSIAAPSGSVVQTAGLPSGSEFPVGTTTNTFEATDVAGNTTTCSFDVTVTVAESLQDYISEITGDVNMESFGARVSMSADGLRMAVTYTNPSNSAKQVRVYQWNGCGWVQLGADIIGEAEGDYFGISVSMNADGSRLAIGATLNSGDSGYVQVYTWDGTTWVQLGASIPSEELDGYSNISVSISADGSRLVIGRTVNSPSGTHSNNVQVYAWNGSNWIQMGSDIGNESPVNNFTGFGYSVSMSADGLRLAIGAPDDNNPVSANGYVQVYTWDGSNWVQLGSDIIGEAESDYSGISVSISADGSRLAIGAELNADSRGHVRVYTWDGNNWIQLGADIDGEALGDSSGRAIDMNADGSRLAIGALSNDNGWLSGHVRVYTWDGNNWIQLVADIDGESALDMFGSSISMSADGLRLAIGAPYNGNNGIQPVGRGHVRVYNLPDTPPVAMCQDITVNLDSNGAYTLNPADVDNGSFDNNGSVSLSIAPVSFDCTDIGTPVTVTLTVTDTAGQSATCTATVTVEDNEAPVISCAVNDTRDTDAGVCHYTVQGVEFDATFTDNCNTATLSNDLNGTATLAGAVLPLGDTVVTWTVADGNGNTDVCSVTITVEDNEAPVITCAASASRDTDAGVCHYTVQGVEFDATFTDNCNTATLSNDLNGTATLAGAVLPLGDTVVTWTVADGNGNTDVCSVTITVEDNEAPLITCAASASRDTDAGVCHYTVQGVEFDATFTDNCNTATLSNDLNGTATLAGAVLPLGDTVVTWTVADGNGNTDVCSVTITVEDNEAPVITCAASASRDTDAGVCHYTVQGVEFDATFTDNCNTATLSNDLNGTATLAGAVLPLGDTVVTWTVADGNGNTDVCSVTITVEDNEAPLITCAASASRDTDAGVCHYTVQGVEFDATFTDNCNTATLSNDLNGTATLAGAVLPLGDTVVTWTVADGNGNTDVCSVTITVEDNEAPLITCAASASRDTDAGVCHYTVQGVEFDATFTDNCNTATLSNDLNGTATLAGAVFPLGDTVVTWTVADGNGNTDVCSVTITVEDNEAPLITCAASASRDTDAGVCHYTVQGVEFDATFTDNCNTATLSNDLNGTATLAGAVLPLGDTVVTWTVADGNGNTDVCSVTITVEDNQAPEISCPADIVSGTNGGNCGAVVAFPTPAGFDNCGIASLVQTMGFPSGSVFPVGETIIEFTATDVNGNVATCSFTVTITDDDSPIVVCQDITLLLDSTGTATIVASDLDGGSTDNCGITNLEIDIDTFTCADLGPNTVTLTATDGQGLSSSCTAIVTVENGLVPTVLCQDVSLELDAFGMVSITDASIFDGGSVDACGGTNLTFSVSPSNFTCDDLGENTVTFTATDANGNTSTCTAILTVEDVTAPTVSCMDLTVSLDENGEASIDPSDLLVLADDACGIDTVMADIVDFNCDDVGTAVSLTVMVTDSSGNAATCTATVTVVDEFAPVLDCPTGLTVQITAGTPYEVEDFIASGAVAVADNCGGPVTLVSQSPAVGDLLDSGVHPVSITVADAWGNETSCTFDITVDSVLSIEESGFDISSLAMYPNPARDFVQLSNPQNIPLEAVSIYDITGRLVKKLDASRVTSQMTIAISELASATYFFLIKTADQQITYQIIKE</sequence>
<dbReference type="RefSeq" id="WP_104813101.1">
    <property type="nucleotide sequence ID" value="NZ_MQUB01000001.1"/>
</dbReference>
<dbReference type="Pfam" id="PF18962">
    <property type="entry name" value="Por_Secre_tail"/>
    <property type="match status" value="1"/>
</dbReference>
<dbReference type="InterPro" id="IPR013783">
    <property type="entry name" value="Ig-like_fold"/>
</dbReference>
<keyword evidence="1" id="KW-0732">Signal</keyword>
<proteinExistence type="predicted"/>
<dbReference type="Pfam" id="PF02494">
    <property type="entry name" value="HYR"/>
    <property type="match status" value="13"/>
</dbReference>
<feature type="domain" description="HYR" evidence="3">
    <location>
        <begin position="1726"/>
        <end position="1814"/>
    </location>
</feature>
<feature type="domain" description="HYR" evidence="3">
    <location>
        <begin position="387"/>
        <end position="475"/>
    </location>
</feature>
<dbReference type="InterPro" id="IPR013519">
    <property type="entry name" value="Int_alpha_beta-p"/>
</dbReference>
<dbReference type="NCBIfam" id="TIGR04183">
    <property type="entry name" value="Por_Secre_tail"/>
    <property type="match status" value="1"/>
</dbReference>
<feature type="domain" description="HYR" evidence="3">
    <location>
        <begin position="213"/>
        <end position="301"/>
    </location>
</feature>
<gene>
    <name evidence="4" type="ORF">BST85_09940</name>
</gene>
<dbReference type="SMART" id="SM00191">
    <property type="entry name" value="Int_alpha"/>
    <property type="match status" value="3"/>
</dbReference>
<reference evidence="4 5" key="1">
    <citation type="submission" date="2016-11" db="EMBL/GenBank/DDBJ databases">
        <title>Trade-off between light-utilization and light-protection in marine flavobacteria.</title>
        <authorList>
            <person name="Kumagai Y."/>
        </authorList>
    </citation>
    <scope>NUCLEOTIDE SEQUENCE [LARGE SCALE GENOMIC DNA]</scope>
    <source>
        <strain evidence="4 5">NBRC 107741</strain>
    </source>
</reference>
<evidence type="ECO:0000256" key="1">
    <source>
        <dbReference type="ARBA" id="ARBA00022729"/>
    </source>
</evidence>
<name>A0A2S7KRF0_9FLAO</name>
<organism evidence="4 5">
    <name type="scientific">Aureitalea marina</name>
    <dbReference type="NCBI Taxonomy" id="930804"/>
    <lineage>
        <taxon>Bacteria</taxon>
        <taxon>Pseudomonadati</taxon>
        <taxon>Bacteroidota</taxon>
        <taxon>Flavobacteriia</taxon>
        <taxon>Flavobacteriales</taxon>
        <taxon>Flavobacteriaceae</taxon>
        <taxon>Aureitalea</taxon>
    </lineage>
</organism>
<keyword evidence="2" id="KW-0677">Repeat</keyword>
<feature type="domain" description="HYR" evidence="3">
    <location>
        <begin position="558"/>
        <end position="646"/>
    </location>
</feature>
<dbReference type="PANTHER" id="PTHR24273">
    <property type="entry name" value="FI04643P-RELATED"/>
    <property type="match status" value="1"/>
</dbReference>
<feature type="domain" description="HYR" evidence="3">
    <location>
        <begin position="1900"/>
        <end position="1988"/>
    </location>
</feature>
<feature type="domain" description="HYR" evidence="3">
    <location>
        <begin position="2074"/>
        <end position="2162"/>
    </location>
</feature>
<keyword evidence="5" id="KW-1185">Reference proteome</keyword>
<evidence type="ECO:0000313" key="4">
    <source>
        <dbReference type="EMBL" id="PQB05168.1"/>
    </source>
</evidence>
<feature type="domain" description="HYR" evidence="3">
    <location>
        <begin position="1078"/>
        <end position="1171"/>
    </location>
</feature>
<evidence type="ECO:0000313" key="5">
    <source>
        <dbReference type="Proteomes" id="UP000239800"/>
    </source>
</evidence>